<feature type="region of interest" description="Disordered" evidence="3">
    <location>
        <begin position="288"/>
        <end position="309"/>
    </location>
</feature>
<organism evidence="4 5">
    <name type="scientific">Conidiobolus coronatus (strain ATCC 28846 / CBS 209.66 / NRRL 28638)</name>
    <name type="common">Delacroixia coronata</name>
    <dbReference type="NCBI Taxonomy" id="796925"/>
    <lineage>
        <taxon>Eukaryota</taxon>
        <taxon>Fungi</taxon>
        <taxon>Fungi incertae sedis</taxon>
        <taxon>Zoopagomycota</taxon>
        <taxon>Entomophthoromycotina</taxon>
        <taxon>Entomophthoromycetes</taxon>
        <taxon>Entomophthorales</taxon>
        <taxon>Ancylistaceae</taxon>
        <taxon>Conidiobolus</taxon>
    </lineage>
</organism>
<evidence type="ECO:0000256" key="3">
    <source>
        <dbReference type="SAM" id="MobiDB-lite"/>
    </source>
</evidence>
<dbReference type="OMA" id="YEVVYGH"/>
<evidence type="ECO:0000256" key="1">
    <source>
        <dbReference type="ARBA" id="ARBA00022603"/>
    </source>
</evidence>
<dbReference type="GO" id="GO:0032259">
    <property type="term" value="P:methylation"/>
    <property type="evidence" value="ECO:0007669"/>
    <property type="project" value="UniProtKB-KW"/>
</dbReference>
<evidence type="ECO:0000313" key="4">
    <source>
        <dbReference type="EMBL" id="KXN69234.1"/>
    </source>
</evidence>
<gene>
    <name evidence="4" type="ORF">CONCODRAFT_82019</name>
</gene>
<evidence type="ECO:0000256" key="2">
    <source>
        <dbReference type="ARBA" id="ARBA00022679"/>
    </source>
</evidence>
<name>A0A137P2W1_CONC2</name>
<dbReference type="OrthoDB" id="16816at2759"/>
<dbReference type="STRING" id="796925.A0A137P2W1"/>
<dbReference type="AlphaFoldDB" id="A0A137P2W1"/>
<keyword evidence="1 4" id="KW-0489">Methyltransferase</keyword>
<evidence type="ECO:0000313" key="5">
    <source>
        <dbReference type="Proteomes" id="UP000070444"/>
    </source>
</evidence>
<dbReference type="Pfam" id="PF13489">
    <property type="entry name" value="Methyltransf_23"/>
    <property type="match status" value="1"/>
</dbReference>
<protein>
    <submittedName>
        <fullName evidence="4">S-adenosyl-L-methionine-dependent methyltransferase</fullName>
    </submittedName>
</protein>
<dbReference type="CDD" id="cd02440">
    <property type="entry name" value="AdoMet_MTases"/>
    <property type="match status" value="1"/>
</dbReference>
<dbReference type="GO" id="GO:0005739">
    <property type="term" value="C:mitochondrion"/>
    <property type="evidence" value="ECO:0007669"/>
    <property type="project" value="TreeGrafter"/>
</dbReference>
<dbReference type="InterPro" id="IPR029063">
    <property type="entry name" value="SAM-dependent_MTases_sf"/>
</dbReference>
<dbReference type="GO" id="GO:0032981">
    <property type="term" value="P:mitochondrial respiratory chain complex I assembly"/>
    <property type="evidence" value="ECO:0007669"/>
    <property type="project" value="TreeGrafter"/>
</dbReference>
<dbReference type="SUPFAM" id="SSF53335">
    <property type="entry name" value="S-adenosyl-L-methionine-dependent methyltransferases"/>
    <property type="match status" value="1"/>
</dbReference>
<dbReference type="Gene3D" id="3.40.50.150">
    <property type="entry name" value="Vaccinia Virus protein VP39"/>
    <property type="match status" value="1"/>
</dbReference>
<dbReference type="Proteomes" id="UP000070444">
    <property type="component" value="Unassembled WGS sequence"/>
</dbReference>
<sequence>MISRGILIKNYSANAPYEVFDREAKKFQRDWAASKTELSRQTDYLRDEVAQTLIDRLLLIKRKYPTVVDLGAGSGHIAKFMDPTITQKVISCELSPKLLHRDEDQPYEVEVERMVVDEEILPFQENSLDIIMSSMALHWVNDLPGTLIQIKNSLKPDGVFLGAMIGGDSLFELRTSLQLAELERGGGMSPRVSPFAESRDVVNLMNRAGFALSTVDVDEIVINYPSMFELIDDLQLMGESNSVIARHPYIKRDTLMAAASIYQAAHGNEDGTVPATFQIVHMIGWKPDPSQPKPLAPGSAKSSLKDAIE</sequence>
<accession>A0A137P2W1</accession>
<proteinExistence type="predicted"/>
<dbReference type="PANTHER" id="PTHR13090">
    <property type="entry name" value="ARGININE-HYDROXYLASE NDUFAF5, MITOCHONDRIAL"/>
    <property type="match status" value="1"/>
</dbReference>
<reference evidence="4 5" key="1">
    <citation type="journal article" date="2015" name="Genome Biol. Evol.">
        <title>Phylogenomic analyses indicate that early fungi evolved digesting cell walls of algal ancestors of land plants.</title>
        <authorList>
            <person name="Chang Y."/>
            <person name="Wang S."/>
            <person name="Sekimoto S."/>
            <person name="Aerts A.L."/>
            <person name="Choi C."/>
            <person name="Clum A."/>
            <person name="LaButti K.M."/>
            <person name="Lindquist E.A."/>
            <person name="Yee Ngan C."/>
            <person name="Ohm R.A."/>
            <person name="Salamov A.A."/>
            <person name="Grigoriev I.V."/>
            <person name="Spatafora J.W."/>
            <person name="Berbee M.L."/>
        </authorList>
    </citation>
    <scope>NUCLEOTIDE SEQUENCE [LARGE SCALE GENOMIC DNA]</scope>
    <source>
        <strain evidence="4 5">NRRL 28638</strain>
    </source>
</reference>
<dbReference type="PANTHER" id="PTHR13090:SF1">
    <property type="entry name" value="ARGININE-HYDROXYLASE NDUFAF5, MITOCHONDRIAL"/>
    <property type="match status" value="1"/>
</dbReference>
<keyword evidence="2 4" id="KW-0808">Transferase</keyword>
<dbReference type="EMBL" id="KQ964543">
    <property type="protein sequence ID" value="KXN69234.1"/>
    <property type="molecule type" value="Genomic_DNA"/>
</dbReference>
<keyword evidence="5" id="KW-1185">Reference proteome</keyword>
<dbReference type="InterPro" id="IPR050602">
    <property type="entry name" value="Malonyl-ACP_OMT"/>
</dbReference>
<dbReference type="GO" id="GO:0008168">
    <property type="term" value="F:methyltransferase activity"/>
    <property type="evidence" value="ECO:0007669"/>
    <property type="project" value="UniProtKB-KW"/>
</dbReference>